<evidence type="ECO:0000256" key="1">
    <source>
        <dbReference type="SAM" id="SignalP"/>
    </source>
</evidence>
<gene>
    <name evidence="2" type="ORF">CMUS01_16512</name>
</gene>
<feature type="signal peptide" evidence="1">
    <location>
        <begin position="1"/>
        <end position="22"/>
    </location>
</feature>
<dbReference type="EMBL" id="WIGM01001936">
    <property type="protein sequence ID" value="KAF6786395.1"/>
    <property type="molecule type" value="Genomic_DNA"/>
</dbReference>
<protein>
    <submittedName>
        <fullName evidence="2">Uncharacterized protein</fullName>
    </submittedName>
</protein>
<reference evidence="2" key="1">
    <citation type="journal article" date="2020" name="Phytopathology">
        <title>Genome Sequence Resources of Colletotrichum truncatum, C. plurivorum, C. musicola, and C. sojae: Four Species Pathogenic to Soybean (Glycine max).</title>
        <authorList>
            <person name="Rogerio F."/>
            <person name="Boufleur T.R."/>
            <person name="Ciampi-Guillardi M."/>
            <person name="Sukno S.A."/>
            <person name="Thon M.R."/>
            <person name="Massola Junior N.S."/>
            <person name="Baroncelli R."/>
        </authorList>
    </citation>
    <scope>NUCLEOTIDE SEQUENCE</scope>
    <source>
        <strain evidence="2">LFN0074</strain>
    </source>
</reference>
<sequence length="149" mass="16317">MLFNNLAPAALALCALLAPALAAPQQVEYIAPEDGALDADAGNLEIETVTPGTEGFFAREEDKISRRADDITLQFYHGPNCPGGGPHRSYSKNACISLSESTKGLRIIRGPPRCTLRTYEDNRCTKTPRIITTNGCYDMRKRWSVKVVC</sequence>
<dbReference type="OrthoDB" id="4827512at2759"/>
<dbReference type="Proteomes" id="UP000639643">
    <property type="component" value="Unassembled WGS sequence"/>
</dbReference>
<feature type="chain" id="PRO_5034525305" evidence="1">
    <location>
        <begin position="23"/>
        <end position="149"/>
    </location>
</feature>
<evidence type="ECO:0000313" key="3">
    <source>
        <dbReference type="Proteomes" id="UP000639643"/>
    </source>
</evidence>
<proteinExistence type="predicted"/>
<comment type="caution">
    <text evidence="2">The sequence shown here is derived from an EMBL/GenBank/DDBJ whole genome shotgun (WGS) entry which is preliminary data.</text>
</comment>
<keyword evidence="1" id="KW-0732">Signal</keyword>
<accession>A0A8H6IN93</accession>
<keyword evidence="3" id="KW-1185">Reference proteome</keyword>
<dbReference type="AlphaFoldDB" id="A0A8H6IN93"/>
<name>A0A8H6IN93_9PEZI</name>
<organism evidence="2 3">
    <name type="scientific">Colletotrichum musicola</name>
    <dbReference type="NCBI Taxonomy" id="2175873"/>
    <lineage>
        <taxon>Eukaryota</taxon>
        <taxon>Fungi</taxon>
        <taxon>Dikarya</taxon>
        <taxon>Ascomycota</taxon>
        <taxon>Pezizomycotina</taxon>
        <taxon>Sordariomycetes</taxon>
        <taxon>Hypocreomycetidae</taxon>
        <taxon>Glomerellales</taxon>
        <taxon>Glomerellaceae</taxon>
        <taxon>Colletotrichum</taxon>
        <taxon>Colletotrichum orchidearum species complex</taxon>
    </lineage>
</organism>
<evidence type="ECO:0000313" key="2">
    <source>
        <dbReference type="EMBL" id="KAF6786395.1"/>
    </source>
</evidence>